<dbReference type="NCBIfam" id="TIGR03504">
    <property type="entry name" value="FimV_Cterm"/>
    <property type="match status" value="1"/>
</dbReference>
<evidence type="ECO:0000313" key="6">
    <source>
        <dbReference type="Proteomes" id="UP000199657"/>
    </source>
</evidence>
<organism evidence="5 6">
    <name type="scientific">Aquisalimonas asiatica</name>
    <dbReference type="NCBI Taxonomy" id="406100"/>
    <lineage>
        <taxon>Bacteria</taxon>
        <taxon>Pseudomonadati</taxon>
        <taxon>Pseudomonadota</taxon>
        <taxon>Gammaproteobacteria</taxon>
        <taxon>Chromatiales</taxon>
        <taxon>Ectothiorhodospiraceae</taxon>
        <taxon>Aquisalimonas</taxon>
    </lineage>
</organism>
<keyword evidence="1" id="KW-0175">Coiled coil</keyword>
<dbReference type="Gene3D" id="1.20.5.340">
    <property type="match status" value="1"/>
</dbReference>
<dbReference type="CDD" id="cd00118">
    <property type="entry name" value="LysM"/>
    <property type="match status" value="1"/>
</dbReference>
<dbReference type="InterPro" id="IPR020012">
    <property type="entry name" value="LysM_FimV"/>
</dbReference>
<feature type="region of interest" description="Disordered" evidence="2">
    <location>
        <begin position="130"/>
        <end position="171"/>
    </location>
</feature>
<feature type="coiled-coil region" evidence="1">
    <location>
        <begin position="314"/>
        <end position="355"/>
    </location>
</feature>
<keyword evidence="6" id="KW-1185">Reference proteome</keyword>
<feature type="region of interest" description="Disordered" evidence="2">
    <location>
        <begin position="476"/>
        <end position="503"/>
    </location>
</feature>
<evidence type="ECO:0000256" key="1">
    <source>
        <dbReference type="SAM" id="Coils"/>
    </source>
</evidence>
<protein>
    <submittedName>
        <fullName evidence="5">Pilus assembly protein FimV</fullName>
    </submittedName>
</protein>
<reference evidence="5 6" key="1">
    <citation type="submission" date="2016-10" db="EMBL/GenBank/DDBJ databases">
        <authorList>
            <person name="de Groot N.N."/>
        </authorList>
    </citation>
    <scope>NUCLEOTIDE SEQUENCE [LARGE SCALE GENOMIC DNA]</scope>
    <source>
        <strain evidence="5 6">CGMCC 1.6291</strain>
    </source>
</reference>
<dbReference type="AlphaFoldDB" id="A0A1H8RQ23"/>
<keyword evidence="3" id="KW-0732">Signal</keyword>
<feature type="region of interest" description="Disordered" evidence="2">
    <location>
        <begin position="865"/>
        <end position="884"/>
    </location>
</feature>
<gene>
    <name evidence="5" type="ORF">SAMN04488052_102150</name>
</gene>
<dbReference type="Proteomes" id="UP000199657">
    <property type="component" value="Unassembled WGS sequence"/>
</dbReference>
<evidence type="ECO:0000313" key="5">
    <source>
        <dbReference type="EMBL" id="SEO68053.1"/>
    </source>
</evidence>
<feature type="compositionally biased region" description="Acidic residues" evidence="2">
    <location>
        <begin position="371"/>
        <end position="403"/>
    </location>
</feature>
<evidence type="ECO:0000256" key="3">
    <source>
        <dbReference type="SAM" id="SignalP"/>
    </source>
</evidence>
<feature type="compositionally biased region" description="Low complexity" evidence="2">
    <location>
        <begin position="802"/>
        <end position="822"/>
    </location>
</feature>
<feature type="compositionally biased region" description="Acidic residues" evidence="2">
    <location>
        <begin position="265"/>
        <end position="279"/>
    </location>
</feature>
<dbReference type="InterPro" id="IPR020011">
    <property type="entry name" value="FimV_C"/>
</dbReference>
<dbReference type="STRING" id="406100.SAMN04488052_102150"/>
<feature type="chain" id="PRO_5011732139" evidence="3">
    <location>
        <begin position="23"/>
        <end position="884"/>
    </location>
</feature>
<accession>A0A1H8RQ23</accession>
<dbReference type="InterPro" id="IPR038440">
    <property type="entry name" value="FimV_C_sf"/>
</dbReference>
<sequence length="884" mass="92658">MARRLARIAALSTVLAPSIAAALGVGSIQTESALNEPLEARIPLESADSEELETLSATLASPDAFERAGLERPFMLSQLDFEVVTDAAEPYVVVSTSDPVREPFLAFLVELNWAGGRLVREYTLLLDPPVHSPEEDAAPAPADAPAPDAPADEDVATATPGDPGEPDPVADAPEEIEVQSNDTLWEIADEARQGTDASVHQMMMALLAANPDAFIDDNVNNVRAGAILRVPDRDEAVALSAADARQEYSRQVEAWQAGRAPDPAPPDESEVADEADQPDVVDGRLEVVAAGDTAGDDATASLLDEDVDASPETVARLQAELAAAREDEASLRSENERLRAQTDELLERVEALERTLDVQVQGALPGMPQEPAEEDVPLADDEPGVTDEDEEAVAAEEAADTDEAVAAGDEQDPAGTAVDEPAATQPQAPWEDPRNLSLAGAALAALMLLALLIVRRRRNAATDASEEVEASLAAAMAAGSAAQDEDAGDEPGQAADDASRPLVDDEFEPAITRAGGADPVEEAEINLAYGRYDQARNLLTTAVAEDPERKDLRLKLLEAHSLSGDRPAFEADAQALYGLVDGETDPVWQRASEMGREIAPENPLFGGADDAPLMPPEPADENDPFAGMLAEQPAGDEQPEPAAPVPAEATDEADEDDFSDLEFSLDEPPAEPAEKRDATAAAPADDPGEGTEDDAFSLDFELDDMAAPDGPRETAAEPAEAGGTGGLDDDAFSLDFEVPDRPEPETGETAASPDGEDDDALTFSLDDLDTGTGAGDEEEGLGYAPETVSDELGPAEDARDSGAATEPAAPDTADAEATAGTESAEDPDDALFDVGDENSTKLDLARAYLDMGDSEGARSLLDEVLEEGSDSQKAEARTLYAEAE</sequence>
<feature type="region of interest" description="Disordered" evidence="2">
    <location>
        <begin position="359"/>
        <end position="433"/>
    </location>
</feature>
<dbReference type="PROSITE" id="PS51782">
    <property type="entry name" value="LYSM"/>
    <property type="match status" value="1"/>
</dbReference>
<dbReference type="OrthoDB" id="5298707at2"/>
<dbReference type="NCBIfam" id="TIGR03505">
    <property type="entry name" value="FimV_core"/>
    <property type="match status" value="1"/>
</dbReference>
<name>A0A1H8RQ23_9GAMM</name>
<evidence type="ECO:0000259" key="4">
    <source>
        <dbReference type="PROSITE" id="PS51782"/>
    </source>
</evidence>
<dbReference type="Pfam" id="PF25800">
    <property type="entry name" value="FimV_N"/>
    <property type="match status" value="1"/>
</dbReference>
<feature type="compositionally biased region" description="Acidic residues" evidence="2">
    <location>
        <begin position="686"/>
        <end position="706"/>
    </location>
</feature>
<dbReference type="RefSeq" id="WP_091640674.1">
    <property type="nucleotide sequence ID" value="NZ_FOEG01000002.1"/>
</dbReference>
<feature type="region of interest" description="Disordered" evidence="2">
    <location>
        <begin position="600"/>
        <end position="838"/>
    </location>
</feature>
<dbReference type="InterPro" id="IPR018392">
    <property type="entry name" value="LysM"/>
</dbReference>
<dbReference type="InterPro" id="IPR057840">
    <property type="entry name" value="FimV_N"/>
</dbReference>
<feature type="compositionally biased region" description="Acidic residues" evidence="2">
    <location>
        <begin position="649"/>
        <end position="669"/>
    </location>
</feature>
<dbReference type="InterPro" id="IPR036779">
    <property type="entry name" value="LysM_dom_sf"/>
</dbReference>
<feature type="compositionally biased region" description="Acidic residues" evidence="2">
    <location>
        <begin position="823"/>
        <end position="836"/>
    </location>
</feature>
<feature type="domain" description="LysM" evidence="4">
    <location>
        <begin position="174"/>
        <end position="230"/>
    </location>
</feature>
<dbReference type="EMBL" id="FOEG01000002">
    <property type="protein sequence ID" value="SEO68053.1"/>
    <property type="molecule type" value="Genomic_DNA"/>
</dbReference>
<dbReference type="Gene3D" id="3.10.350.10">
    <property type="entry name" value="LysM domain"/>
    <property type="match status" value="1"/>
</dbReference>
<dbReference type="Gene3D" id="1.20.58.2200">
    <property type="match status" value="1"/>
</dbReference>
<proteinExistence type="predicted"/>
<feature type="region of interest" description="Disordered" evidence="2">
    <location>
        <begin position="252"/>
        <end position="279"/>
    </location>
</feature>
<feature type="signal peptide" evidence="3">
    <location>
        <begin position="1"/>
        <end position="22"/>
    </location>
</feature>
<evidence type="ECO:0000256" key="2">
    <source>
        <dbReference type="SAM" id="MobiDB-lite"/>
    </source>
</evidence>